<reference evidence="6 7" key="1">
    <citation type="submission" date="2020-03" db="EMBL/GenBank/DDBJ databases">
        <title>Draft Genome Sequence of Cudoniella acicularis.</title>
        <authorList>
            <person name="Buettner E."/>
            <person name="Kellner H."/>
        </authorList>
    </citation>
    <scope>NUCLEOTIDE SEQUENCE [LARGE SCALE GENOMIC DNA]</scope>
    <source>
        <strain evidence="6 7">DSM 108380</strain>
    </source>
</reference>
<name>A0A8H4RZL5_9HELO</name>
<evidence type="ECO:0000256" key="4">
    <source>
        <dbReference type="SAM" id="MobiDB-lite"/>
    </source>
</evidence>
<dbReference type="PRINTS" id="PR00081">
    <property type="entry name" value="GDHRDH"/>
</dbReference>
<evidence type="ECO:0000313" key="6">
    <source>
        <dbReference type="EMBL" id="KAF4637869.1"/>
    </source>
</evidence>
<evidence type="ECO:0000256" key="1">
    <source>
        <dbReference type="ARBA" id="ARBA00006484"/>
    </source>
</evidence>
<feature type="coiled-coil region" evidence="3">
    <location>
        <begin position="28"/>
        <end position="55"/>
    </location>
</feature>
<keyword evidence="2" id="KW-0521">NADP</keyword>
<keyword evidence="7" id="KW-1185">Reference proteome</keyword>
<protein>
    <recommendedName>
        <fullName evidence="5">Lipocalin-like domain-containing protein</fullName>
    </recommendedName>
</protein>
<feature type="domain" description="Lipocalin-like" evidence="5">
    <location>
        <begin position="410"/>
        <end position="534"/>
    </location>
</feature>
<dbReference type="PRINTS" id="PR00080">
    <property type="entry name" value="SDRFAMILY"/>
</dbReference>
<feature type="region of interest" description="Disordered" evidence="4">
    <location>
        <begin position="281"/>
        <end position="327"/>
    </location>
</feature>
<dbReference type="InterPro" id="IPR002347">
    <property type="entry name" value="SDR_fam"/>
</dbReference>
<organism evidence="6 7">
    <name type="scientific">Cudoniella acicularis</name>
    <dbReference type="NCBI Taxonomy" id="354080"/>
    <lineage>
        <taxon>Eukaryota</taxon>
        <taxon>Fungi</taxon>
        <taxon>Dikarya</taxon>
        <taxon>Ascomycota</taxon>
        <taxon>Pezizomycotina</taxon>
        <taxon>Leotiomycetes</taxon>
        <taxon>Helotiales</taxon>
        <taxon>Tricladiaceae</taxon>
        <taxon>Cudoniella</taxon>
    </lineage>
</organism>
<dbReference type="Pfam" id="PF00106">
    <property type="entry name" value="adh_short"/>
    <property type="match status" value="1"/>
</dbReference>
<evidence type="ECO:0000313" key="7">
    <source>
        <dbReference type="Proteomes" id="UP000566819"/>
    </source>
</evidence>
<gene>
    <name evidence="6" type="ORF">G7Y89_g206</name>
</gene>
<dbReference type="PANTHER" id="PTHR42760">
    <property type="entry name" value="SHORT-CHAIN DEHYDROGENASES/REDUCTASES FAMILY MEMBER"/>
    <property type="match status" value="1"/>
</dbReference>
<accession>A0A8H4RZL5</accession>
<dbReference type="Proteomes" id="UP000566819">
    <property type="component" value="Unassembled WGS sequence"/>
</dbReference>
<dbReference type="InterPro" id="IPR036291">
    <property type="entry name" value="NAD(P)-bd_dom_sf"/>
</dbReference>
<dbReference type="InterPro" id="IPR024311">
    <property type="entry name" value="Lipocalin-like"/>
</dbReference>
<dbReference type="PANTHER" id="PTHR42760:SF121">
    <property type="entry name" value="3-OXOACYL-(ACYL-CARRIER-PROTEIN) REDUCTASE"/>
    <property type="match status" value="1"/>
</dbReference>
<proteinExistence type="inferred from homology"/>
<dbReference type="GO" id="GO:0009688">
    <property type="term" value="P:abscisic acid biosynthetic process"/>
    <property type="evidence" value="ECO:0007669"/>
    <property type="project" value="UniProtKB-ARBA"/>
</dbReference>
<dbReference type="AlphaFoldDB" id="A0A8H4RZL5"/>
<dbReference type="EMBL" id="JAAMPI010000007">
    <property type="protein sequence ID" value="KAF4637869.1"/>
    <property type="molecule type" value="Genomic_DNA"/>
</dbReference>
<sequence length="545" mass="60032">MSIRTALVTGSANGIGRAIALRLAQDGFQLAINDLASQEARLRELQHEIELKGKRCVVLLADVSSEDDVANMVQNTVQMLGGLDVMIANAGIILVKSLLEISASEWDRIQAINVRGVFLCYKHAGLEMIKQGRGGKIIGACSISGYRPVRCEKLTTVQSPQTPAYSVSKWAIRGLTQVAAMDLARHGITVNAYCPGMVRTDMWETIDSSLATQMGIPKGVVFEKAVASRIASKRAQTPDDISGLVNFLAEKPRLRIEVHVIKPKALLLVCQCESARGRKDGRSEVRSMMWPNRAPSAEPSGPRSPLPSPPQLAPLGPQFPSRQPESNHHRSRIISLARCISPHSKVSSCEHTWRPGSRGRKMGTTYTVPYSKFLYLSRTVLLSSPTSVNVAMNESRTRARLVCTRCHERKPLGPSPSSRFVITHGGYTSCIITSPEASAPISTSWVQASPEEIARVARTMTAYCGPYQAWEENNETFFATSVEISLNPEWIGGEQVRRWAVRKELGRVLLTLRPVQEFELPNGMKLLAKLEWEKIAECNIRSANL</sequence>
<keyword evidence="3" id="KW-0175">Coiled coil</keyword>
<evidence type="ECO:0000256" key="3">
    <source>
        <dbReference type="SAM" id="Coils"/>
    </source>
</evidence>
<dbReference type="Gene3D" id="3.40.50.720">
    <property type="entry name" value="NAD(P)-binding Rossmann-like Domain"/>
    <property type="match status" value="1"/>
</dbReference>
<dbReference type="FunFam" id="3.40.50.720:FF:000084">
    <property type="entry name" value="Short-chain dehydrogenase reductase"/>
    <property type="match status" value="1"/>
</dbReference>
<comment type="similarity">
    <text evidence="1">Belongs to the short-chain dehydrogenases/reductases (SDR) family.</text>
</comment>
<feature type="compositionally biased region" description="Pro residues" evidence="4">
    <location>
        <begin position="302"/>
        <end position="312"/>
    </location>
</feature>
<evidence type="ECO:0000256" key="2">
    <source>
        <dbReference type="ARBA" id="ARBA00022857"/>
    </source>
</evidence>
<dbReference type="GO" id="GO:0016616">
    <property type="term" value="F:oxidoreductase activity, acting on the CH-OH group of donors, NAD or NADP as acceptor"/>
    <property type="evidence" value="ECO:0007669"/>
    <property type="project" value="TreeGrafter"/>
</dbReference>
<dbReference type="GO" id="GO:0006633">
    <property type="term" value="P:fatty acid biosynthetic process"/>
    <property type="evidence" value="ECO:0007669"/>
    <property type="project" value="TreeGrafter"/>
</dbReference>
<dbReference type="GO" id="GO:0048038">
    <property type="term" value="F:quinone binding"/>
    <property type="evidence" value="ECO:0007669"/>
    <property type="project" value="TreeGrafter"/>
</dbReference>
<dbReference type="Pfam" id="PF13924">
    <property type="entry name" value="Lipocalin_5"/>
    <property type="match status" value="1"/>
</dbReference>
<dbReference type="OrthoDB" id="3453177at2759"/>
<dbReference type="SUPFAM" id="SSF51735">
    <property type="entry name" value="NAD(P)-binding Rossmann-fold domains"/>
    <property type="match status" value="1"/>
</dbReference>
<comment type="caution">
    <text evidence="6">The sequence shown here is derived from an EMBL/GenBank/DDBJ whole genome shotgun (WGS) entry which is preliminary data.</text>
</comment>
<evidence type="ECO:0000259" key="5">
    <source>
        <dbReference type="Pfam" id="PF13924"/>
    </source>
</evidence>